<feature type="transmembrane region" description="Helical" evidence="1">
    <location>
        <begin position="24"/>
        <end position="45"/>
    </location>
</feature>
<evidence type="ECO:0000313" key="2">
    <source>
        <dbReference type="EMBL" id="SVC45957.1"/>
    </source>
</evidence>
<keyword evidence="1" id="KW-0812">Transmembrane</keyword>
<accession>A0A382ME01</accession>
<sequence>MAPLRHLYLELEAETKMKKKPDMVTVVITLFVVSVLASSVAQSALM</sequence>
<dbReference type="EMBL" id="UINC01092405">
    <property type="protein sequence ID" value="SVC45957.1"/>
    <property type="molecule type" value="Genomic_DNA"/>
</dbReference>
<name>A0A382ME01_9ZZZZ</name>
<evidence type="ECO:0000256" key="1">
    <source>
        <dbReference type="SAM" id="Phobius"/>
    </source>
</evidence>
<gene>
    <name evidence="2" type="ORF">METZ01_LOCUS298811</name>
</gene>
<dbReference type="AlphaFoldDB" id="A0A382ME01"/>
<reference evidence="2" key="1">
    <citation type="submission" date="2018-05" db="EMBL/GenBank/DDBJ databases">
        <authorList>
            <person name="Lanie J.A."/>
            <person name="Ng W.-L."/>
            <person name="Kazmierczak K.M."/>
            <person name="Andrzejewski T.M."/>
            <person name="Davidsen T.M."/>
            <person name="Wayne K.J."/>
            <person name="Tettelin H."/>
            <person name="Glass J.I."/>
            <person name="Rusch D."/>
            <person name="Podicherti R."/>
            <person name="Tsui H.-C.T."/>
            <person name="Winkler M.E."/>
        </authorList>
    </citation>
    <scope>NUCLEOTIDE SEQUENCE</scope>
</reference>
<proteinExistence type="predicted"/>
<organism evidence="2">
    <name type="scientific">marine metagenome</name>
    <dbReference type="NCBI Taxonomy" id="408172"/>
    <lineage>
        <taxon>unclassified sequences</taxon>
        <taxon>metagenomes</taxon>
        <taxon>ecological metagenomes</taxon>
    </lineage>
</organism>
<protein>
    <submittedName>
        <fullName evidence="2">Uncharacterized protein</fullName>
    </submittedName>
</protein>
<keyword evidence="1" id="KW-1133">Transmembrane helix</keyword>
<keyword evidence="1" id="KW-0472">Membrane</keyword>